<evidence type="ECO:0000256" key="4">
    <source>
        <dbReference type="RuleBase" id="RU003744"/>
    </source>
</evidence>
<comment type="similarity">
    <text evidence="2 4">Belongs to the bacterial solute-binding protein 3 family.</text>
</comment>
<dbReference type="InterPro" id="IPR018313">
    <property type="entry name" value="SBP_3_CS"/>
</dbReference>
<dbReference type="Gene3D" id="3.40.190.10">
    <property type="entry name" value="Periplasmic binding protein-like II"/>
    <property type="match status" value="2"/>
</dbReference>
<dbReference type="PANTHER" id="PTHR35936">
    <property type="entry name" value="MEMBRANE-BOUND LYTIC MUREIN TRANSGLYCOSYLASE F"/>
    <property type="match status" value="1"/>
</dbReference>
<feature type="domain" description="Solute-binding protein family 3/N-terminal" evidence="6">
    <location>
        <begin position="30"/>
        <end position="258"/>
    </location>
</feature>
<dbReference type="PROSITE" id="PS01039">
    <property type="entry name" value="SBP_BACTERIAL_3"/>
    <property type="match status" value="1"/>
</dbReference>
<feature type="chain" id="PRO_5046159844" evidence="5">
    <location>
        <begin position="26"/>
        <end position="262"/>
    </location>
</feature>
<dbReference type="Pfam" id="PF00497">
    <property type="entry name" value="SBP_bac_3"/>
    <property type="match status" value="1"/>
</dbReference>
<evidence type="ECO:0000256" key="1">
    <source>
        <dbReference type="ARBA" id="ARBA00004196"/>
    </source>
</evidence>
<dbReference type="SUPFAM" id="SSF53850">
    <property type="entry name" value="Periplasmic binding protein-like II"/>
    <property type="match status" value="1"/>
</dbReference>
<protein>
    <submittedName>
        <fullName evidence="7">Transporter substrate-binding domain-containing protein</fullName>
    </submittedName>
</protein>
<dbReference type="PANTHER" id="PTHR35936:SF17">
    <property type="entry name" value="ARGININE-BINDING EXTRACELLULAR PROTEIN ARTP"/>
    <property type="match status" value="1"/>
</dbReference>
<dbReference type="EMBL" id="JBAKBA010000038">
    <property type="protein sequence ID" value="MEL0660294.1"/>
    <property type="molecule type" value="Genomic_DNA"/>
</dbReference>
<organism evidence="7 8">
    <name type="scientific">Psychromonas arctica</name>
    <dbReference type="NCBI Taxonomy" id="168275"/>
    <lineage>
        <taxon>Bacteria</taxon>
        <taxon>Pseudomonadati</taxon>
        <taxon>Pseudomonadota</taxon>
        <taxon>Gammaproteobacteria</taxon>
        <taxon>Alteromonadales</taxon>
        <taxon>Psychromonadaceae</taxon>
        <taxon>Psychromonas</taxon>
    </lineage>
</organism>
<evidence type="ECO:0000313" key="8">
    <source>
        <dbReference type="Proteomes" id="UP001366060"/>
    </source>
</evidence>
<reference evidence="7 8" key="1">
    <citation type="submission" date="2024-02" db="EMBL/GenBank/DDBJ databases">
        <title>Bacteria isolated from the canopy kelp, Nereocystis luetkeana.</title>
        <authorList>
            <person name="Pfister C.A."/>
            <person name="Younker I.T."/>
            <person name="Light S.H."/>
        </authorList>
    </citation>
    <scope>NUCLEOTIDE SEQUENCE [LARGE SCALE GENOMIC DNA]</scope>
    <source>
        <strain evidence="7 8">TI.2.07</strain>
    </source>
</reference>
<dbReference type="Proteomes" id="UP001366060">
    <property type="component" value="Unassembled WGS sequence"/>
</dbReference>
<evidence type="ECO:0000256" key="3">
    <source>
        <dbReference type="ARBA" id="ARBA00022729"/>
    </source>
</evidence>
<comment type="caution">
    <text evidence="7">The sequence shown here is derived from an EMBL/GenBank/DDBJ whole genome shotgun (WGS) entry which is preliminary data.</text>
</comment>
<sequence length="262" mass="28890">MKSLKIAVLLSSTLLSSIFMTPLQAAESKAVRLSSDFTYPPFNYKNSDGKPIGFDIEIADALCAQAALKCEWVTLAWDGLIPGLLSRKSDVIMASMRITEERQKRVLFTDKYYQTPASFVAAKTATFTIDKAGLKGKVIGVQVGTIHDNYVTDVYGDVAEIKRYTGQDQVYIDLENGRLDAAFANSDQLVLAFLQKDNGANFALKGKLVTDKAYVGEGTALALRKQDKKLAEKFNTAIAEIRKNGTYDKIAAKYFSFDIYGE</sequence>
<gene>
    <name evidence="7" type="ORF">V6255_14240</name>
</gene>
<dbReference type="SMART" id="SM00062">
    <property type="entry name" value="PBPb"/>
    <property type="match status" value="1"/>
</dbReference>
<evidence type="ECO:0000256" key="2">
    <source>
        <dbReference type="ARBA" id="ARBA00010333"/>
    </source>
</evidence>
<evidence type="ECO:0000256" key="5">
    <source>
        <dbReference type="SAM" id="SignalP"/>
    </source>
</evidence>
<feature type="signal peptide" evidence="5">
    <location>
        <begin position="1"/>
        <end position="25"/>
    </location>
</feature>
<dbReference type="InterPro" id="IPR001638">
    <property type="entry name" value="Solute-binding_3/MltF_N"/>
</dbReference>
<evidence type="ECO:0000313" key="7">
    <source>
        <dbReference type="EMBL" id="MEL0660294.1"/>
    </source>
</evidence>
<comment type="subcellular location">
    <subcellularLocation>
        <location evidence="1">Cell envelope</location>
    </subcellularLocation>
</comment>
<evidence type="ECO:0000259" key="6">
    <source>
        <dbReference type="SMART" id="SM00062"/>
    </source>
</evidence>
<keyword evidence="3 5" id="KW-0732">Signal</keyword>
<dbReference type="RefSeq" id="WP_025562919.1">
    <property type="nucleotide sequence ID" value="NZ_JBAKBA010000038.1"/>
</dbReference>
<name>A0ABU9HEL2_9GAMM</name>
<proteinExistence type="inferred from homology"/>
<keyword evidence="8" id="KW-1185">Reference proteome</keyword>
<accession>A0ABU9HEL2</accession>